<name>A0A165F642_EXIGL</name>
<dbReference type="AlphaFoldDB" id="A0A165F642"/>
<dbReference type="PANTHER" id="PTHR10963">
    <property type="entry name" value="GLYCOSYL HYDROLASE-RELATED"/>
    <property type="match status" value="1"/>
</dbReference>
<keyword evidence="2" id="KW-0732">Signal</keyword>
<organism evidence="4 5">
    <name type="scientific">Exidia glandulosa HHB12029</name>
    <dbReference type="NCBI Taxonomy" id="1314781"/>
    <lineage>
        <taxon>Eukaryota</taxon>
        <taxon>Fungi</taxon>
        <taxon>Dikarya</taxon>
        <taxon>Basidiomycota</taxon>
        <taxon>Agaricomycotina</taxon>
        <taxon>Agaricomycetes</taxon>
        <taxon>Auriculariales</taxon>
        <taxon>Exidiaceae</taxon>
        <taxon>Exidia</taxon>
    </lineage>
</organism>
<dbReference type="InterPro" id="IPR013320">
    <property type="entry name" value="ConA-like_dom_sf"/>
</dbReference>
<evidence type="ECO:0000313" key="4">
    <source>
        <dbReference type="EMBL" id="KZV88444.1"/>
    </source>
</evidence>
<feature type="compositionally biased region" description="Low complexity" evidence="1">
    <location>
        <begin position="27"/>
        <end position="51"/>
    </location>
</feature>
<dbReference type="SUPFAM" id="SSF49899">
    <property type="entry name" value="Concanavalin A-like lectins/glucanases"/>
    <property type="match status" value="1"/>
</dbReference>
<protein>
    <submittedName>
        <fullName evidence="4">Endo-1,3(4)-beta-glucanase</fullName>
    </submittedName>
</protein>
<dbReference type="EMBL" id="KV426100">
    <property type="protein sequence ID" value="KZV88444.1"/>
    <property type="molecule type" value="Genomic_DNA"/>
</dbReference>
<gene>
    <name evidence="4" type="ORF">EXIGLDRAFT_722682</name>
</gene>
<sequence>MLTLKTFVVVAAALGAVSGKKAKRQCSSSSSLPEPTSTPAPTEAPTSTETSVPQPTDLPGSGGGEGASGEYSMTENWVGESFYDGWDFWANGDPTHGRVTYVDGNTAKSQNLSVTTSDSWIMRADASSTLDPGGPGRNSVRVQSKKSYTTHVAVLDVAHIPQGPGTWPAYWMCGDNWPYGGEFDIIEGVNDGDTNLSSLHTGPDCTQPDNGRDMKGHPGANNCDANASGNQGCGVGFDSNTSFGPSFNQAGGGYYATERTETSMKVWFWQRDDPSVPEEVKSNTGAVSPSTWGTPRALFVSDSCDLNAKFGPNAFIINLTLCGDWAGNAYPGGMDACNDQVNNNPSAYTDAFWDIKRMNVYEK</sequence>
<dbReference type="InParanoid" id="A0A165F642"/>
<dbReference type="PANTHER" id="PTHR10963:SF24">
    <property type="entry name" value="GLYCOSIDASE C21B10.07-RELATED"/>
    <property type="match status" value="1"/>
</dbReference>
<dbReference type="CDD" id="cd02181">
    <property type="entry name" value="GH16_fungal_Lam16A_glucanase"/>
    <property type="match status" value="1"/>
</dbReference>
<feature type="signal peptide" evidence="2">
    <location>
        <begin position="1"/>
        <end position="19"/>
    </location>
</feature>
<dbReference type="OrthoDB" id="192832at2759"/>
<dbReference type="PROSITE" id="PS51762">
    <property type="entry name" value="GH16_2"/>
    <property type="match status" value="1"/>
</dbReference>
<dbReference type="Gene3D" id="2.60.120.200">
    <property type="match status" value="1"/>
</dbReference>
<dbReference type="GO" id="GO:0004553">
    <property type="term" value="F:hydrolase activity, hydrolyzing O-glycosyl compounds"/>
    <property type="evidence" value="ECO:0007669"/>
    <property type="project" value="InterPro"/>
</dbReference>
<evidence type="ECO:0000256" key="1">
    <source>
        <dbReference type="SAM" id="MobiDB-lite"/>
    </source>
</evidence>
<dbReference type="Pfam" id="PF26113">
    <property type="entry name" value="GH16_XgeA"/>
    <property type="match status" value="1"/>
</dbReference>
<evidence type="ECO:0000259" key="3">
    <source>
        <dbReference type="PROSITE" id="PS51762"/>
    </source>
</evidence>
<feature type="domain" description="GH16" evidence="3">
    <location>
        <begin position="45"/>
        <end position="334"/>
    </location>
</feature>
<accession>A0A165F642</accession>
<dbReference type="InterPro" id="IPR000757">
    <property type="entry name" value="Beta-glucanase-like"/>
</dbReference>
<dbReference type="InterPro" id="IPR050546">
    <property type="entry name" value="Glycosyl_Hydrlase_16"/>
</dbReference>
<dbReference type="GO" id="GO:0009251">
    <property type="term" value="P:glucan catabolic process"/>
    <property type="evidence" value="ECO:0007669"/>
    <property type="project" value="TreeGrafter"/>
</dbReference>
<keyword evidence="5" id="KW-1185">Reference proteome</keyword>
<dbReference type="STRING" id="1314781.A0A165F642"/>
<feature type="chain" id="PRO_5007857577" evidence="2">
    <location>
        <begin position="20"/>
        <end position="363"/>
    </location>
</feature>
<evidence type="ECO:0000256" key="2">
    <source>
        <dbReference type="SAM" id="SignalP"/>
    </source>
</evidence>
<evidence type="ECO:0000313" key="5">
    <source>
        <dbReference type="Proteomes" id="UP000077266"/>
    </source>
</evidence>
<proteinExistence type="predicted"/>
<dbReference type="Proteomes" id="UP000077266">
    <property type="component" value="Unassembled WGS sequence"/>
</dbReference>
<feature type="region of interest" description="Disordered" evidence="1">
    <location>
        <begin position="22"/>
        <end position="71"/>
    </location>
</feature>
<reference evidence="4 5" key="1">
    <citation type="journal article" date="2016" name="Mol. Biol. Evol.">
        <title>Comparative Genomics of Early-Diverging Mushroom-Forming Fungi Provides Insights into the Origins of Lignocellulose Decay Capabilities.</title>
        <authorList>
            <person name="Nagy L.G."/>
            <person name="Riley R."/>
            <person name="Tritt A."/>
            <person name="Adam C."/>
            <person name="Daum C."/>
            <person name="Floudas D."/>
            <person name="Sun H."/>
            <person name="Yadav J.S."/>
            <person name="Pangilinan J."/>
            <person name="Larsson K.H."/>
            <person name="Matsuura K."/>
            <person name="Barry K."/>
            <person name="Labutti K."/>
            <person name="Kuo R."/>
            <person name="Ohm R.A."/>
            <person name="Bhattacharya S.S."/>
            <person name="Shirouzu T."/>
            <person name="Yoshinaga Y."/>
            <person name="Martin F.M."/>
            <person name="Grigoriev I.V."/>
            <person name="Hibbett D.S."/>
        </authorList>
    </citation>
    <scope>NUCLEOTIDE SEQUENCE [LARGE SCALE GENOMIC DNA]</scope>
    <source>
        <strain evidence="4 5">HHB12029</strain>
    </source>
</reference>